<evidence type="ECO:0000256" key="4">
    <source>
        <dbReference type="ARBA" id="ARBA00023002"/>
    </source>
</evidence>
<dbReference type="EMBL" id="JBFXLT010000042">
    <property type="protein sequence ID" value="KAL2813135.1"/>
    <property type="molecule type" value="Genomic_DNA"/>
</dbReference>
<dbReference type="Proteomes" id="UP001610334">
    <property type="component" value="Unassembled WGS sequence"/>
</dbReference>
<evidence type="ECO:0000256" key="8">
    <source>
        <dbReference type="SAM" id="MobiDB-lite"/>
    </source>
</evidence>
<dbReference type="PROSITE" id="PS00460">
    <property type="entry name" value="GLUTATHIONE_PEROXID_1"/>
    <property type="match status" value="1"/>
</dbReference>
<dbReference type="PRINTS" id="PR01011">
    <property type="entry name" value="GLUTPROXDASE"/>
</dbReference>
<evidence type="ECO:0000313" key="9">
    <source>
        <dbReference type="EMBL" id="KAL2813135.1"/>
    </source>
</evidence>
<dbReference type="PROSITE" id="PS00763">
    <property type="entry name" value="GLUTATHIONE_PEROXID_2"/>
    <property type="match status" value="1"/>
</dbReference>
<dbReference type="Gene3D" id="3.40.30.10">
    <property type="entry name" value="Glutaredoxin"/>
    <property type="match status" value="1"/>
</dbReference>
<evidence type="ECO:0000256" key="5">
    <source>
        <dbReference type="ARBA" id="ARBA00023284"/>
    </source>
</evidence>
<keyword evidence="4 7" id="KW-0560">Oxidoreductase</keyword>
<evidence type="ECO:0000256" key="6">
    <source>
        <dbReference type="ARBA" id="ARBA00049091"/>
    </source>
</evidence>
<dbReference type="PROSITE" id="PS51355">
    <property type="entry name" value="GLUTATHIONE_PEROXID_3"/>
    <property type="match status" value="1"/>
</dbReference>
<evidence type="ECO:0000256" key="7">
    <source>
        <dbReference type="RuleBase" id="RU000499"/>
    </source>
</evidence>
<dbReference type="PANTHER" id="PTHR11592:SF78">
    <property type="entry name" value="GLUTATHIONE PEROXIDASE"/>
    <property type="match status" value="1"/>
</dbReference>
<evidence type="ECO:0000256" key="1">
    <source>
        <dbReference type="ARBA" id="ARBA00006926"/>
    </source>
</evidence>
<name>A0ABR4HCX1_9EURO</name>
<dbReference type="InterPro" id="IPR029759">
    <property type="entry name" value="GPX_AS"/>
</dbReference>
<gene>
    <name evidence="9" type="ORF">BJX63DRAFT_421430</name>
</gene>
<protein>
    <recommendedName>
        <fullName evidence="7">Glutathione peroxidase</fullName>
    </recommendedName>
</protein>
<comment type="caution">
    <text evidence="9">The sequence shown here is derived from an EMBL/GenBank/DDBJ whole genome shotgun (WGS) entry which is preliminary data.</text>
</comment>
<feature type="region of interest" description="Disordered" evidence="8">
    <location>
        <begin position="173"/>
        <end position="196"/>
    </location>
</feature>
<comment type="similarity">
    <text evidence="1 7">Belongs to the glutathione peroxidase family.</text>
</comment>
<organism evidence="9 10">
    <name type="scientific">Aspergillus granulosus</name>
    <dbReference type="NCBI Taxonomy" id="176169"/>
    <lineage>
        <taxon>Eukaryota</taxon>
        <taxon>Fungi</taxon>
        <taxon>Dikarya</taxon>
        <taxon>Ascomycota</taxon>
        <taxon>Pezizomycotina</taxon>
        <taxon>Eurotiomycetes</taxon>
        <taxon>Eurotiomycetidae</taxon>
        <taxon>Eurotiales</taxon>
        <taxon>Aspergillaceae</taxon>
        <taxon>Aspergillus</taxon>
        <taxon>Aspergillus subgen. Nidulantes</taxon>
    </lineage>
</organism>
<dbReference type="InterPro" id="IPR029760">
    <property type="entry name" value="GPX_CS"/>
</dbReference>
<dbReference type="PANTHER" id="PTHR11592">
    <property type="entry name" value="GLUTATHIONE PEROXIDASE"/>
    <property type="match status" value="1"/>
</dbReference>
<keyword evidence="2 7" id="KW-0575">Peroxidase</keyword>
<dbReference type="SUPFAM" id="SSF52833">
    <property type="entry name" value="Thioredoxin-like"/>
    <property type="match status" value="1"/>
</dbReference>
<keyword evidence="10" id="KW-1185">Reference proteome</keyword>
<accession>A0ABR4HCX1</accession>
<dbReference type="InterPro" id="IPR000889">
    <property type="entry name" value="Glutathione_peroxidase"/>
</dbReference>
<proteinExistence type="inferred from homology"/>
<dbReference type="CDD" id="cd00340">
    <property type="entry name" value="GSH_Peroxidase"/>
    <property type="match status" value="1"/>
</dbReference>
<dbReference type="InterPro" id="IPR036249">
    <property type="entry name" value="Thioredoxin-like_sf"/>
</dbReference>
<evidence type="ECO:0000256" key="2">
    <source>
        <dbReference type="ARBA" id="ARBA00022559"/>
    </source>
</evidence>
<keyword evidence="5" id="KW-0676">Redox-active center</keyword>
<reference evidence="9 10" key="1">
    <citation type="submission" date="2024-07" db="EMBL/GenBank/DDBJ databases">
        <title>Section-level genome sequencing and comparative genomics of Aspergillus sections Usti and Cavernicolus.</title>
        <authorList>
            <consortium name="Lawrence Berkeley National Laboratory"/>
            <person name="Nybo J.L."/>
            <person name="Vesth T.C."/>
            <person name="Theobald S."/>
            <person name="Frisvad J.C."/>
            <person name="Larsen T.O."/>
            <person name="Kjaerboelling I."/>
            <person name="Rothschild-Mancinelli K."/>
            <person name="Lyhne E.K."/>
            <person name="Kogle M.E."/>
            <person name="Barry K."/>
            <person name="Clum A."/>
            <person name="Na H."/>
            <person name="Ledsgaard L."/>
            <person name="Lin J."/>
            <person name="Lipzen A."/>
            <person name="Kuo A."/>
            <person name="Riley R."/>
            <person name="Mondo S."/>
            <person name="Labutti K."/>
            <person name="Haridas S."/>
            <person name="Pangalinan J."/>
            <person name="Salamov A.A."/>
            <person name="Simmons B.A."/>
            <person name="Magnuson J.K."/>
            <person name="Chen J."/>
            <person name="Drula E."/>
            <person name="Henrissat B."/>
            <person name="Wiebenga A."/>
            <person name="Lubbers R.J."/>
            <person name="Gomes A.C."/>
            <person name="Makela M.R."/>
            <person name="Stajich J."/>
            <person name="Grigoriev I.V."/>
            <person name="Mortensen U.H."/>
            <person name="De Vries R.P."/>
            <person name="Baker S.E."/>
            <person name="Andersen M.R."/>
        </authorList>
    </citation>
    <scope>NUCLEOTIDE SEQUENCE [LARGE SCALE GENOMIC DNA]</scope>
    <source>
        <strain evidence="9 10">CBS 588.65</strain>
    </source>
</reference>
<dbReference type="PIRSF" id="PIRSF000303">
    <property type="entry name" value="Glutathion_perox"/>
    <property type="match status" value="1"/>
</dbReference>
<comment type="catalytic activity">
    <reaction evidence="6">
        <text>a hydroperoxide + [thioredoxin]-dithiol = an alcohol + [thioredoxin]-disulfide + H2O</text>
        <dbReference type="Rhea" id="RHEA:62620"/>
        <dbReference type="Rhea" id="RHEA-COMP:10698"/>
        <dbReference type="Rhea" id="RHEA-COMP:10700"/>
        <dbReference type="ChEBI" id="CHEBI:15377"/>
        <dbReference type="ChEBI" id="CHEBI:29950"/>
        <dbReference type="ChEBI" id="CHEBI:30879"/>
        <dbReference type="ChEBI" id="CHEBI:35924"/>
        <dbReference type="ChEBI" id="CHEBI:50058"/>
        <dbReference type="EC" id="1.11.1.24"/>
    </reaction>
</comment>
<evidence type="ECO:0000256" key="3">
    <source>
        <dbReference type="ARBA" id="ARBA00022862"/>
    </source>
</evidence>
<evidence type="ECO:0000313" key="10">
    <source>
        <dbReference type="Proteomes" id="UP001610334"/>
    </source>
</evidence>
<dbReference type="GO" id="GO:0004601">
    <property type="term" value="F:peroxidase activity"/>
    <property type="evidence" value="ECO:0007669"/>
    <property type="project" value="UniProtKB-KW"/>
</dbReference>
<keyword evidence="3" id="KW-0049">Antioxidant</keyword>
<feature type="compositionally biased region" description="Low complexity" evidence="8">
    <location>
        <begin position="183"/>
        <end position="196"/>
    </location>
</feature>
<dbReference type="Pfam" id="PF00255">
    <property type="entry name" value="GSHPx"/>
    <property type="match status" value="1"/>
</dbReference>
<sequence length="196" mass="21379">MSSATTFYDFEPVDKKGATYPLVDLKGKVVLVVNTASKCGFTPQFKGLETLYQSLKSKHGDDFLILGFPCNQFGGQDPGSNDQIQEFCQLNYGVTFPVLGKTEVNGGNASPLWTWLKESQPGLLGLKRIKWNFEKFLISADGKVVGRWASTTKPESLEATIVKEIEKAQREGTLASVAKTKAESTTTEGGQTEETA</sequence>